<dbReference type="InterPro" id="IPR050493">
    <property type="entry name" value="FAD-dep_Monooxygenase_BioMet"/>
</dbReference>
<dbReference type="Gene3D" id="3.50.50.60">
    <property type="entry name" value="FAD/NAD(P)-binding domain"/>
    <property type="match status" value="1"/>
</dbReference>
<dbReference type="GO" id="GO:0071949">
    <property type="term" value="F:FAD binding"/>
    <property type="evidence" value="ECO:0007669"/>
    <property type="project" value="InterPro"/>
</dbReference>
<dbReference type="AlphaFoldDB" id="A0A168G786"/>
<dbReference type="Proteomes" id="UP000076881">
    <property type="component" value="Unassembled WGS sequence"/>
</dbReference>
<organism evidence="7 8">
    <name type="scientific">Akanthomyces lecanii RCEF 1005</name>
    <dbReference type="NCBI Taxonomy" id="1081108"/>
    <lineage>
        <taxon>Eukaryota</taxon>
        <taxon>Fungi</taxon>
        <taxon>Dikarya</taxon>
        <taxon>Ascomycota</taxon>
        <taxon>Pezizomycotina</taxon>
        <taxon>Sordariomycetes</taxon>
        <taxon>Hypocreomycetidae</taxon>
        <taxon>Hypocreales</taxon>
        <taxon>Cordycipitaceae</taxon>
        <taxon>Akanthomyces</taxon>
        <taxon>Cordyceps confragosa</taxon>
    </lineage>
</organism>
<dbReference type="SUPFAM" id="SSF54373">
    <property type="entry name" value="FAD-linked reductases, C-terminal domain"/>
    <property type="match status" value="1"/>
</dbReference>
<feature type="domain" description="FAD-binding" evidence="6">
    <location>
        <begin position="48"/>
        <end position="209"/>
    </location>
</feature>
<dbReference type="PANTHER" id="PTHR13789:SF306">
    <property type="entry name" value="HYDROXYLASE, PUTATIVE-RELATED"/>
    <property type="match status" value="1"/>
</dbReference>
<accession>A0A168G786</accession>
<evidence type="ECO:0000256" key="4">
    <source>
        <dbReference type="ARBA" id="ARBA00023002"/>
    </source>
</evidence>
<evidence type="ECO:0000256" key="2">
    <source>
        <dbReference type="ARBA" id="ARBA00022630"/>
    </source>
</evidence>
<dbReference type="EMBL" id="AZHF01000004">
    <property type="protein sequence ID" value="OAA76120.1"/>
    <property type="molecule type" value="Genomic_DNA"/>
</dbReference>
<dbReference type="PANTHER" id="PTHR13789">
    <property type="entry name" value="MONOOXYGENASE"/>
    <property type="match status" value="1"/>
</dbReference>
<dbReference type="Pfam" id="PF01494">
    <property type="entry name" value="FAD_binding_3"/>
    <property type="match status" value="1"/>
</dbReference>
<dbReference type="InterPro" id="IPR002938">
    <property type="entry name" value="FAD-bd"/>
</dbReference>
<evidence type="ECO:0000313" key="7">
    <source>
        <dbReference type="EMBL" id="OAA76120.1"/>
    </source>
</evidence>
<comment type="similarity">
    <text evidence="1">Belongs to the paxM FAD-dependent monooxygenase family.</text>
</comment>
<dbReference type="OrthoDB" id="16820at2759"/>
<name>A0A168G786_CORDF</name>
<evidence type="ECO:0000256" key="5">
    <source>
        <dbReference type="ARBA" id="ARBA00023033"/>
    </source>
</evidence>
<keyword evidence="3" id="KW-0274">FAD</keyword>
<evidence type="ECO:0000256" key="1">
    <source>
        <dbReference type="ARBA" id="ARBA00007992"/>
    </source>
</evidence>
<dbReference type="InterPro" id="IPR036188">
    <property type="entry name" value="FAD/NAD-bd_sf"/>
</dbReference>
<dbReference type="STRING" id="1081108.A0A168G786"/>
<keyword evidence="2" id="KW-0285">Flavoprotein</keyword>
<sequence length="311" mass="33645">MANTPFSTALQRHEYGLTKYPSRSVNLLDRLMNNAHGDSGTTGTATSIGAGLGGLSAAIALARRGNQVTVFEQAGKIGEIGAGIQLPPNCTRFLRQWGVTSHFQDSVVEPEAITLRRWENGVPLGTTKLVPDFQFKFGSPYYLMHRADFHTALVKCARQLGVEIQTGSRVISYNSDANSASVQTADGLVVSADLIIAADGIKSLARSTILGGIPNPPLNTGFAAYRATVDTRLMRDHADLRGLFESPNISLWIGENRHVMTYCISGGKKLNMVLSHPENESNVGDIPGGSRLDMETTLAEMRKQFEGWDPV</sequence>
<comment type="caution">
    <text evidence="7">The sequence shown here is derived from an EMBL/GenBank/DDBJ whole genome shotgun (WGS) entry which is preliminary data.</text>
</comment>
<evidence type="ECO:0000259" key="6">
    <source>
        <dbReference type="Pfam" id="PF01494"/>
    </source>
</evidence>
<evidence type="ECO:0000256" key="3">
    <source>
        <dbReference type="ARBA" id="ARBA00022827"/>
    </source>
</evidence>
<reference evidence="7 8" key="1">
    <citation type="journal article" date="2016" name="Genome Biol. Evol.">
        <title>Divergent and convergent evolution of fungal pathogenicity.</title>
        <authorList>
            <person name="Shang Y."/>
            <person name="Xiao G."/>
            <person name="Zheng P."/>
            <person name="Cen K."/>
            <person name="Zhan S."/>
            <person name="Wang C."/>
        </authorList>
    </citation>
    <scope>NUCLEOTIDE SEQUENCE [LARGE SCALE GENOMIC DNA]</scope>
    <source>
        <strain evidence="7 8">RCEF 1005</strain>
    </source>
</reference>
<gene>
    <name evidence="7" type="ORF">LEL_05804</name>
</gene>
<evidence type="ECO:0000313" key="8">
    <source>
        <dbReference type="Proteomes" id="UP000076881"/>
    </source>
</evidence>
<dbReference type="GO" id="GO:0004497">
    <property type="term" value="F:monooxygenase activity"/>
    <property type="evidence" value="ECO:0007669"/>
    <property type="project" value="UniProtKB-KW"/>
</dbReference>
<keyword evidence="8" id="KW-1185">Reference proteome</keyword>
<keyword evidence="4" id="KW-0560">Oxidoreductase</keyword>
<proteinExistence type="inferred from homology"/>
<dbReference type="SUPFAM" id="SSF51905">
    <property type="entry name" value="FAD/NAD(P)-binding domain"/>
    <property type="match status" value="1"/>
</dbReference>
<keyword evidence="5" id="KW-0503">Monooxygenase</keyword>
<dbReference type="PRINTS" id="PR00420">
    <property type="entry name" value="RNGMNOXGNASE"/>
</dbReference>
<protein>
    <submittedName>
        <fullName evidence="7">Salicylate hydroxylase</fullName>
    </submittedName>
</protein>